<feature type="transmembrane region" description="Helical" evidence="1">
    <location>
        <begin position="46"/>
        <end position="69"/>
    </location>
</feature>
<dbReference type="EMBL" id="DWXZ01000076">
    <property type="protein sequence ID" value="HJB37218.1"/>
    <property type="molecule type" value="Genomic_DNA"/>
</dbReference>
<feature type="transmembrane region" description="Helical" evidence="1">
    <location>
        <begin position="75"/>
        <end position="94"/>
    </location>
</feature>
<reference evidence="2" key="1">
    <citation type="journal article" date="2021" name="PeerJ">
        <title>Extensive microbial diversity within the chicken gut microbiome revealed by metagenomics and culture.</title>
        <authorList>
            <person name="Gilroy R."/>
            <person name="Ravi A."/>
            <person name="Getino M."/>
            <person name="Pursley I."/>
            <person name="Horton D.L."/>
            <person name="Alikhan N.F."/>
            <person name="Baker D."/>
            <person name="Gharbi K."/>
            <person name="Hall N."/>
            <person name="Watson M."/>
            <person name="Adriaenssens E.M."/>
            <person name="Foster-Nyarko E."/>
            <person name="Jarju S."/>
            <person name="Secka A."/>
            <person name="Antonio M."/>
            <person name="Oren A."/>
            <person name="Chaudhuri R.R."/>
            <person name="La Ragione R."/>
            <person name="Hildebrand F."/>
            <person name="Pallen M.J."/>
        </authorList>
    </citation>
    <scope>NUCLEOTIDE SEQUENCE</scope>
    <source>
        <strain evidence="2">ChiBcolR8-3208</strain>
    </source>
</reference>
<comment type="caution">
    <text evidence="2">The sequence shown here is derived from an EMBL/GenBank/DDBJ whole genome shotgun (WGS) entry which is preliminary data.</text>
</comment>
<gene>
    <name evidence="2" type="ORF">H9942_04020</name>
</gene>
<name>A0A9D2RY91_9FIRM</name>
<keyword evidence="1" id="KW-0472">Membrane</keyword>
<protein>
    <recommendedName>
        <fullName evidence="4">DUF3784 domain-containing protein</fullName>
    </recommendedName>
</protein>
<accession>A0A9D2RY91</accession>
<keyword evidence="1" id="KW-1133">Transmembrane helix</keyword>
<evidence type="ECO:0000256" key="1">
    <source>
        <dbReference type="SAM" id="Phobius"/>
    </source>
</evidence>
<proteinExistence type="predicted"/>
<dbReference type="AlphaFoldDB" id="A0A9D2RY91"/>
<dbReference type="Proteomes" id="UP000824214">
    <property type="component" value="Unassembled WGS sequence"/>
</dbReference>
<reference evidence="2" key="2">
    <citation type="submission" date="2021-04" db="EMBL/GenBank/DDBJ databases">
        <authorList>
            <person name="Gilroy R."/>
        </authorList>
    </citation>
    <scope>NUCLEOTIDE SEQUENCE</scope>
    <source>
        <strain evidence="2">ChiBcolR8-3208</strain>
    </source>
</reference>
<feature type="transmembrane region" description="Helical" evidence="1">
    <location>
        <begin position="6"/>
        <end position="25"/>
    </location>
</feature>
<evidence type="ECO:0008006" key="4">
    <source>
        <dbReference type="Google" id="ProtNLM"/>
    </source>
</evidence>
<sequence length="100" mass="10652">MDSLLLLLVGLLGLGGGVMNILGYITASPRANRKVPEEFRRVYGRCVGAGTALIGAAFCAVGILRWVAYSQQVELVILTVGVVAGGALILYGQLRYNRRT</sequence>
<keyword evidence="1" id="KW-0812">Transmembrane</keyword>
<evidence type="ECO:0000313" key="2">
    <source>
        <dbReference type="EMBL" id="HJB37218.1"/>
    </source>
</evidence>
<evidence type="ECO:0000313" key="3">
    <source>
        <dbReference type="Proteomes" id="UP000824214"/>
    </source>
</evidence>
<organism evidence="2 3">
    <name type="scientific">Candidatus Acutalibacter ornithocaccae</name>
    <dbReference type="NCBI Taxonomy" id="2838416"/>
    <lineage>
        <taxon>Bacteria</taxon>
        <taxon>Bacillati</taxon>
        <taxon>Bacillota</taxon>
        <taxon>Clostridia</taxon>
        <taxon>Eubacteriales</taxon>
        <taxon>Acutalibacteraceae</taxon>
        <taxon>Acutalibacter</taxon>
    </lineage>
</organism>